<evidence type="ECO:0000256" key="4">
    <source>
        <dbReference type="ARBA" id="ARBA00022490"/>
    </source>
</evidence>
<dbReference type="Pfam" id="PF03907">
    <property type="entry name" value="Spo7"/>
    <property type="match status" value="1"/>
</dbReference>
<keyword evidence="4" id="KW-0963">Cytoplasm</keyword>
<organism evidence="13 14">
    <name type="scientific">Linnemannia exigua</name>
    <dbReference type="NCBI Taxonomy" id="604196"/>
    <lineage>
        <taxon>Eukaryota</taxon>
        <taxon>Fungi</taxon>
        <taxon>Fungi incertae sedis</taxon>
        <taxon>Mucoromycota</taxon>
        <taxon>Mortierellomycotina</taxon>
        <taxon>Mortierellomycetes</taxon>
        <taxon>Mortierellales</taxon>
        <taxon>Mortierellaceae</taxon>
        <taxon>Linnemannia</taxon>
    </lineage>
</organism>
<dbReference type="AlphaFoldDB" id="A0AAD4H339"/>
<evidence type="ECO:0000256" key="8">
    <source>
        <dbReference type="ARBA" id="ARBA00023136"/>
    </source>
</evidence>
<evidence type="ECO:0000313" key="13">
    <source>
        <dbReference type="EMBL" id="KAG0260530.1"/>
    </source>
</evidence>
<feature type="region of interest" description="Disordered" evidence="11">
    <location>
        <begin position="194"/>
        <end position="301"/>
    </location>
</feature>
<dbReference type="PANTHER" id="PTHR20996">
    <property type="entry name" value="NUCLEAR ENVELOPE PHOSPHATASE-REGULATORY SUBUNIT 1"/>
    <property type="match status" value="1"/>
</dbReference>
<feature type="compositionally biased region" description="Low complexity" evidence="11">
    <location>
        <begin position="278"/>
        <end position="290"/>
    </location>
</feature>
<dbReference type="Proteomes" id="UP001194580">
    <property type="component" value="Unassembled WGS sequence"/>
</dbReference>
<protein>
    <recommendedName>
        <fullName evidence="10">Transmembrane protein 188</fullName>
    </recommendedName>
</protein>
<keyword evidence="7" id="KW-0443">Lipid metabolism</keyword>
<evidence type="ECO:0000256" key="9">
    <source>
        <dbReference type="ARBA" id="ARBA00023242"/>
    </source>
</evidence>
<accession>A0AAD4H339</accession>
<evidence type="ECO:0000256" key="10">
    <source>
        <dbReference type="ARBA" id="ARBA00030458"/>
    </source>
</evidence>
<evidence type="ECO:0000256" key="11">
    <source>
        <dbReference type="SAM" id="MobiDB-lite"/>
    </source>
</evidence>
<reference evidence="13" key="1">
    <citation type="journal article" date="2020" name="Fungal Divers.">
        <title>Resolving the Mortierellaceae phylogeny through synthesis of multi-gene phylogenetics and phylogenomics.</title>
        <authorList>
            <person name="Vandepol N."/>
            <person name="Liber J."/>
            <person name="Desiro A."/>
            <person name="Na H."/>
            <person name="Kennedy M."/>
            <person name="Barry K."/>
            <person name="Grigoriev I.V."/>
            <person name="Miller A.N."/>
            <person name="O'Donnell K."/>
            <person name="Stajich J.E."/>
            <person name="Bonito G."/>
        </authorList>
    </citation>
    <scope>NUCLEOTIDE SEQUENCE</scope>
    <source>
        <strain evidence="13">NRRL 28262</strain>
    </source>
</reference>
<comment type="caution">
    <text evidence="13">The sequence shown here is derived from an EMBL/GenBank/DDBJ whole genome shotgun (WGS) entry which is preliminary data.</text>
</comment>
<sequence length="301" mass="32404">MASTPPTAPTFSPVTQVLDASTVTAPQERVSEEQFNTLHASSVTYRDLLIFEERLKLNMVRLKKRQQKYEAFLGSIVLVIAYCAFATFYQPSQTYYIHALHKFFLLLSCTTLFLFFATGMYSEKLRYSSKFVPQCNRVLRIFNMNFNRDNRPELAFFRKVPKKFQEGFTAYKASYFRRKSEKRAAAAAAAAAGGRGASGAGVGATSMMRSGSGQSRRLQPSTRGRRAPGGGGGSASGSDSGMRPTMGGVGGSGRLGSLTRTTGGGEGIVRRPGMTANSSISSSDASRPGSRTTVPAASSLG</sequence>
<keyword evidence="14" id="KW-1185">Reference proteome</keyword>
<feature type="transmembrane region" description="Helical" evidence="12">
    <location>
        <begin position="69"/>
        <end position="89"/>
    </location>
</feature>
<dbReference type="GO" id="GO:0005737">
    <property type="term" value="C:cytoplasm"/>
    <property type="evidence" value="ECO:0007669"/>
    <property type="project" value="UniProtKB-SubCell"/>
</dbReference>
<evidence type="ECO:0000256" key="5">
    <source>
        <dbReference type="ARBA" id="ARBA00022692"/>
    </source>
</evidence>
<keyword evidence="8 12" id="KW-0472">Membrane</keyword>
<feature type="compositionally biased region" description="Low complexity" evidence="11">
    <location>
        <begin position="203"/>
        <end position="221"/>
    </location>
</feature>
<feature type="compositionally biased region" description="Polar residues" evidence="11">
    <location>
        <begin position="291"/>
        <end position="301"/>
    </location>
</feature>
<dbReference type="GO" id="GO:0019888">
    <property type="term" value="F:protein phosphatase regulator activity"/>
    <property type="evidence" value="ECO:0007669"/>
    <property type="project" value="InterPro"/>
</dbReference>
<keyword evidence="5 12" id="KW-0812">Transmembrane</keyword>
<evidence type="ECO:0000256" key="7">
    <source>
        <dbReference type="ARBA" id="ARBA00023098"/>
    </source>
</evidence>
<dbReference type="PANTHER" id="PTHR20996:SF1">
    <property type="entry name" value="NUCLEAR ENVELOPE PHOSPHATASE-REGULATORY SUBUNIT 1"/>
    <property type="match status" value="1"/>
</dbReference>
<keyword evidence="9" id="KW-0539">Nucleus</keyword>
<comment type="subcellular location">
    <subcellularLocation>
        <location evidence="2">Cytoplasm</location>
    </subcellularLocation>
    <subcellularLocation>
        <location evidence="1">Nucleus membrane</location>
        <topology evidence="1">Multi-pass membrane protein</topology>
    </subcellularLocation>
</comment>
<evidence type="ECO:0000256" key="6">
    <source>
        <dbReference type="ARBA" id="ARBA00022989"/>
    </source>
</evidence>
<evidence type="ECO:0000313" key="14">
    <source>
        <dbReference type="Proteomes" id="UP001194580"/>
    </source>
</evidence>
<dbReference type="GO" id="GO:0006629">
    <property type="term" value="P:lipid metabolic process"/>
    <property type="evidence" value="ECO:0007669"/>
    <property type="project" value="UniProtKB-KW"/>
</dbReference>
<evidence type="ECO:0000256" key="3">
    <source>
        <dbReference type="ARBA" id="ARBA00010998"/>
    </source>
</evidence>
<dbReference type="GO" id="GO:0031965">
    <property type="term" value="C:nuclear membrane"/>
    <property type="evidence" value="ECO:0007669"/>
    <property type="project" value="UniProtKB-SubCell"/>
</dbReference>
<evidence type="ECO:0000256" key="12">
    <source>
        <dbReference type="SAM" id="Phobius"/>
    </source>
</evidence>
<feature type="transmembrane region" description="Helical" evidence="12">
    <location>
        <begin position="95"/>
        <end position="121"/>
    </location>
</feature>
<comment type="similarity">
    <text evidence="3">Belongs to the CNEP1R1 family.</text>
</comment>
<dbReference type="EMBL" id="JAAAIL010002099">
    <property type="protein sequence ID" value="KAG0260530.1"/>
    <property type="molecule type" value="Genomic_DNA"/>
</dbReference>
<proteinExistence type="inferred from homology"/>
<gene>
    <name evidence="13" type="ORF">BGZ95_004403</name>
</gene>
<keyword evidence="6 12" id="KW-1133">Transmembrane helix</keyword>
<dbReference type="GO" id="GO:0071595">
    <property type="term" value="C:Nem1-Spo7 phosphatase complex"/>
    <property type="evidence" value="ECO:0007669"/>
    <property type="project" value="InterPro"/>
</dbReference>
<name>A0AAD4H339_9FUNG</name>
<dbReference type="InterPro" id="IPR019168">
    <property type="entry name" value="NEP1-R1"/>
</dbReference>
<evidence type="ECO:0000256" key="1">
    <source>
        <dbReference type="ARBA" id="ARBA00004232"/>
    </source>
</evidence>
<dbReference type="InterPro" id="IPR005605">
    <property type="entry name" value="Spo7"/>
</dbReference>
<evidence type="ECO:0000256" key="2">
    <source>
        <dbReference type="ARBA" id="ARBA00004496"/>
    </source>
</evidence>